<evidence type="ECO:0000256" key="2">
    <source>
        <dbReference type="ARBA" id="ARBA00022475"/>
    </source>
</evidence>
<dbReference type="KEGG" id="boz:DBV39_09995"/>
<keyword evidence="5 9" id="KW-0067">ATP-binding</keyword>
<name>A0A2R4XJW1_9BURK</name>
<organism evidence="9 10">
    <name type="scientific">Orrella marina</name>
    <dbReference type="NCBI Taxonomy" id="2163011"/>
    <lineage>
        <taxon>Bacteria</taxon>
        <taxon>Pseudomonadati</taxon>
        <taxon>Pseudomonadota</taxon>
        <taxon>Betaproteobacteria</taxon>
        <taxon>Burkholderiales</taxon>
        <taxon>Alcaligenaceae</taxon>
        <taxon>Orrella</taxon>
    </lineage>
</organism>
<evidence type="ECO:0000256" key="3">
    <source>
        <dbReference type="ARBA" id="ARBA00022741"/>
    </source>
</evidence>
<dbReference type="InterPro" id="IPR003593">
    <property type="entry name" value="AAA+_ATPase"/>
</dbReference>
<evidence type="ECO:0000256" key="1">
    <source>
        <dbReference type="ARBA" id="ARBA00022448"/>
    </source>
</evidence>
<evidence type="ECO:0000256" key="7">
    <source>
        <dbReference type="ARBA" id="ARBA00023136"/>
    </source>
</evidence>
<dbReference type="GO" id="GO:0017004">
    <property type="term" value="P:cytochrome complex assembly"/>
    <property type="evidence" value="ECO:0007669"/>
    <property type="project" value="UniProtKB-KW"/>
</dbReference>
<dbReference type="InterPro" id="IPR005895">
    <property type="entry name" value="ABC_transptr_haem_export_CcmA"/>
</dbReference>
<keyword evidence="7" id="KW-0472">Membrane</keyword>
<dbReference type="GO" id="GO:0016887">
    <property type="term" value="F:ATP hydrolysis activity"/>
    <property type="evidence" value="ECO:0007669"/>
    <property type="project" value="InterPro"/>
</dbReference>
<dbReference type="InterPro" id="IPR003439">
    <property type="entry name" value="ABC_transporter-like_ATP-bd"/>
</dbReference>
<keyword evidence="3" id="KW-0547">Nucleotide-binding</keyword>
<dbReference type="OrthoDB" id="9800654at2"/>
<dbReference type="EMBL" id="CP028901">
    <property type="protein sequence ID" value="AWB33989.1"/>
    <property type="molecule type" value="Genomic_DNA"/>
</dbReference>
<dbReference type="PANTHER" id="PTHR43499">
    <property type="entry name" value="ABC TRANSPORTER I FAMILY MEMBER 1"/>
    <property type="match status" value="1"/>
</dbReference>
<dbReference type="SUPFAM" id="SSF52540">
    <property type="entry name" value="P-loop containing nucleoside triphosphate hydrolases"/>
    <property type="match status" value="1"/>
</dbReference>
<keyword evidence="6" id="KW-1278">Translocase</keyword>
<dbReference type="RefSeq" id="WP_108621413.1">
    <property type="nucleotide sequence ID" value="NZ_CP028901.1"/>
</dbReference>
<sequence>MLEAINLVGVRGERRLFNRLSFQVRAGECLLVQGENGSGKTTLLRMLAGLTASAEGAIRWKGRLLDEQLGEYQRDMLYCGHGLGLKEDLSTMENLLISAALAGISTTPALVSDALKEVGLAGRESLSVRGLSQGQKRRAGLARLLLQQSSLWILDEPLTALDTAGCQWLVNVIDRHLLDGGLVVLTSHQHLSLAGTSHSIRMGA</sequence>
<dbReference type="Proteomes" id="UP000244571">
    <property type="component" value="Chromosome"/>
</dbReference>
<evidence type="ECO:0000313" key="10">
    <source>
        <dbReference type="Proteomes" id="UP000244571"/>
    </source>
</evidence>
<dbReference type="GO" id="GO:0005524">
    <property type="term" value="F:ATP binding"/>
    <property type="evidence" value="ECO:0007669"/>
    <property type="project" value="UniProtKB-KW"/>
</dbReference>
<dbReference type="InterPro" id="IPR027417">
    <property type="entry name" value="P-loop_NTPase"/>
</dbReference>
<dbReference type="InterPro" id="IPR017871">
    <property type="entry name" value="ABC_transporter-like_CS"/>
</dbReference>
<protein>
    <submittedName>
        <fullName evidence="9">Heme ABC transporter ATP-binding protein CcmA</fullName>
    </submittedName>
</protein>
<keyword evidence="4" id="KW-0201">Cytochrome c-type biogenesis</keyword>
<evidence type="ECO:0000256" key="5">
    <source>
        <dbReference type="ARBA" id="ARBA00022840"/>
    </source>
</evidence>
<evidence type="ECO:0000313" key="9">
    <source>
        <dbReference type="EMBL" id="AWB33989.1"/>
    </source>
</evidence>
<evidence type="ECO:0000256" key="6">
    <source>
        <dbReference type="ARBA" id="ARBA00022967"/>
    </source>
</evidence>
<gene>
    <name evidence="9" type="ORF">DBV39_09995</name>
</gene>
<keyword evidence="1" id="KW-0813">Transport</keyword>
<dbReference type="PANTHER" id="PTHR43499:SF1">
    <property type="entry name" value="ABC TRANSPORTER I FAMILY MEMBER 1"/>
    <property type="match status" value="1"/>
</dbReference>
<reference evidence="9 10" key="1">
    <citation type="submission" date="2018-04" db="EMBL/GenBank/DDBJ databases">
        <title>Bordetella sp. HZ20 isolated from seawater.</title>
        <authorList>
            <person name="Sun C."/>
        </authorList>
    </citation>
    <scope>NUCLEOTIDE SEQUENCE [LARGE SCALE GENOMIC DNA]</scope>
    <source>
        <strain evidence="9 10">HZ20</strain>
    </source>
</reference>
<dbReference type="AlphaFoldDB" id="A0A2R4XJW1"/>
<dbReference type="GO" id="GO:0022857">
    <property type="term" value="F:transmembrane transporter activity"/>
    <property type="evidence" value="ECO:0007669"/>
    <property type="project" value="InterPro"/>
</dbReference>
<feature type="domain" description="ABC transporter" evidence="8">
    <location>
        <begin position="2"/>
        <end position="204"/>
    </location>
</feature>
<evidence type="ECO:0000256" key="4">
    <source>
        <dbReference type="ARBA" id="ARBA00022748"/>
    </source>
</evidence>
<dbReference type="PROSITE" id="PS50893">
    <property type="entry name" value="ABC_TRANSPORTER_2"/>
    <property type="match status" value="1"/>
</dbReference>
<dbReference type="Pfam" id="PF00005">
    <property type="entry name" value="ABC_tran"/>
    <property type="match status" value="1"/>
</dbReference>
<dbReference type="NCBIfam" id="NF010061">
    <property type="entry name" value="PRK13538.1"/>
    <property type="match status" value="1"/>
</dbReference>
<accession>A0A2R4XJW1</accession>
<keyword evidence="2" id="KW-1003">Cell membrane</keyword>
<keyword evidence="10" id="KW-1185">Reference proteome</keyword>
<evidence type="ECO:0000259" key="8">
    <source>
        <dbReference type="PROSITE" id="PS50893"/>
    </source>
</evidence>
<dbReference type="PROSITE" id="PS00211">
    <property type="entry name" value="ABC_TRANSPORTER_1"/>
    <property type="match status" value="1"/>
</dbReference>
<dbReference type="Gene3D" id="3.40.50.300">
    <property type="entry name" value="P-loop containing nucleotide triphosphate hydrolases"/>
    <property type="match status" value="1"/>
</dbReference>
<dbReference type="NCBIfam" id="TIGR01189">
    <property type="entry name" value="ccmA"/>
    <property type="match status" value="1"/>
</dbReference>
<proteinExistence type="predicted"/>
<dbReference type="SMART" id="SM00382">
    <property type="entry name" value="AAA"/>
    <property type="match status" value="1"/>
</dbReference>